<dbReference type="GO" id="GO:0046872">
    <property type="term" value="F:metal ion binding"/>
    <property type="evidence" value="ECO:0007669"/>
    <property type="project" value="UniProtKB-KW"/>
</dbReference>
<dbReference type="InterPro" id="IPR050492">
    <property type="entry name" value="Bact_metal-bind_prot9"/>
</dbReference>
<keyword evidence="4" id="KW-0479">Metal-binding</keyword>
<evidence type="ECO:0000256" key="4">
    <source>
        <dbReference type="ARBA" id="ARBA00022723"/>
    </source>
</evidence>
<dbReference type="InterPro" id="IPR006128">
    <property type="entry name" value="Lipoprotein_PsaA-like"/>
</dbReference>
<dbReference type="GO" id="GO:0030313">
    <property type="term" value="C:cell envelope"/>
    <property type="evidence" value="ECO:0007669"/>
    <property type="project" value="UniProtKB-SubCell"/>
</dbReference>
<comment type="subcellular location">
    <subcellularLocation>
        <location evidence="1">Cell envelope</location>
    </subcellularLocation>
</comment>
<dbReference type="EMBL" id="CP021323">
    <property type="protein sequence ID" value="ARS51828.1"/>
    <property type="molecule type" value="Genomic_DNA"/>
</dbReference>
<dbReference type="Gene3D" id="3.40.50.1980">
    <property type="entry name" value="Nitrogenase molybdenum iron protein domain"/>
    <property type="match status" value="2"/>
</dbReference>
<accession>A0A2Z2H3V9</accession>
<name>A0A2Z2H3V9_9GAMM</name>
<reference evidence="7 8" key="1">
    <citation type="journal article" date="2017" name="Int. J. Syst. Evol. Microbiol.">
        <title>Kushneria konosiri sp. nov., isolated from the Korean salt-fermented seafood Daemi-jeot.</title>
        <authorList>
            <person name="Yun J.H."/>
            <person name="Park S.K."/>
            <person name="Lee J.Y."/>
            <person name="Jung M.J."/>
            <person name="Bae J.W."/>
        </authorList>
    </citation>
    <scope>NUCLEOTIDE SEQUENCE [LARGE SCALE GENOMIC DNA]</scope>
    <source>
        <strain evidence="7 8">X49</strain>
    </source>
</reference>
<evidence type="ECO:0000256" key="2">
    <source>
        <dbReference type="ARBA" id="ARBA00011028"/>
    </source>
</evidence>
<dbReference type="InterPro" id="IPR006129">
    <property type="entry name" value="AdhesinB"/>
</dbReference>
<dbReference type="AlphaFoldDB" id="A0A2Z2H3V9"/>
<protein>
    <submittedName>
        <fullName evidence="7">Metal ABC transporter substrate-binding protein</fullName>
    </submittedName>
</protein>
<organism evidence="7 8">
    <name type="scientific">Kushneria konosiri</name>
    <dbReference type="NCBI Taxonomy" id="698828"/>
    <lineage>
        <taxon>Bacteria</taxon>
        <taxon>Pseudomonadati</taxon>
        <taxon>Pseudomonadota</taxon>
        <taxon>Gammaproteobacteria</taxon>
        <taxon>Oceanospirillales</taxon>
        <taxon>Halomonadaceae</taxon>
        <taxon>Kushneria</taxon>
    </lineage>
</organism>
<dbReference type="Pfam" id="PF01297">
    <property type="entry name" value="ZnuA"/>
    <property type="match status" value="1"/>
</dbReference>
<keyword evidence="3 6" id="KW-0813">Transport</keyword>
<dbReference type="SUPFAM" id="SSF53807">
    <property type="entry name" value="Helical backbone' metal receptor"/>
    <property type="match status" value="1"/>
</dbReference>
<dbReference type="GO" id="GO:0007155">
    <property type="term" value="P:cell adhesion"/>
    <property type="evidence" value="ECO:0007669"/>
    <property type="project" value="InterPro"/>
</dbReference>
<dbReference type="PANTHER" id="PTHR42953">
    <property type="entry name" value="HIGH-AFFINITY ZINC UPTAKE SYSTEM PROTEIN ZNUA-RELATED"/>
    <property type="match status" value="1"/>
</dbReference>
<evidence type="ECO:0000256" key="3">
    <source>
        <dbReference type="ARBA" id="ARBA00022448"/>
    </source>
</evidence>
<keyword evidence="5" id="KW-0732">Signal</keyword>
<comment type="similarity">
    <text evidence="2 6">Belongs to the bacterial solute-binding protein 9 family.</text>
</comment>
<proteinExistence type="inferred from homology"/>
<keyword evidence="8" id="KW-1185">Reference proteome</keyword>
<dbReference type="CDD" id="cd01137">
    <property type="entry name" value="PsaA"/>
    <property type="match status" value="1"/>
</dbReference>
<dbReference type="PRINTS" id="PR00690">
    <property type="entry name" value="ADHESNFAMILY"/>
</dbReference>
<dbReference type="InterPro" id="IPR006127">
    <property type="entry name" value="ZnuA-like"/>
</dbReference>
<dbReference type="PRINTS" id="PR00691">
    <property type="entry name" value="ADHESINB"/>
</dbReference>
<evidence type="ECO:0000313" key="7">
    <source>
        <dbReference type="EMBL" id="ARS51828.1"/>
    </source>
</evidence>
<evidence type="ECO:0000256" key="5">
    <source>
        <dbReference type="ARBA" id="ARBA00022729"/>
    </source>
</evidence>
<dbReference type="GO" id="GO:0030001">
    <property type="term" value="P:metal ion transport"/>
    <property type="evidence" value="ECO:0007669"/>
    <property type="project" value="InterPro"/>
</dbReference>
<evidence type="ECO:0000256" key="6">
    <source>
        <dbReference type="RuleBase" id="RU003512"/>
    </source>
</evidence>
<evidence type="ECO:0000256" key="1">
    <source>
        <dbReference type="ARBA" id="ARBA00004196"/>
    </source>
</evidence>
<evidence type="ECO:0000313" key="8">
    <source>
        <dbReference type="Proteomes" id="UP000250025"/>
    </source>
</evidence>
<sequence>MFMQRLVMILRLGAAMVTPFKARLWIIHTMTILILSASMLIAGTALAKERKTVVASFTIVADMARQVAGDELDVISIVPAGAEIHEYAPTPRDILKARQADLLLYNGMGLERWFQRFYEGMDDVPAAVLTEGVEPIGLGEGPYQGRPNPHAWMTPVNGLIYVENIRQALVSLDPDHADTYNRNARAYSERLEHMDRELRAALAHIPDKQRVLATCEGAFSYLAREYSFRERYLWAVNAEQEGTPQQVRRLIDDLNADRVPVTFCESTVNDRAMKQVTSETGARYGGTLYVDSLTRAEGPVPDYETLLRYNAEQIKKGFDLE</sequence>
<gene>
    <name evidence="7" type="ORF">B9G99_02060</name>
</gene>
<dbReference type="PANTHER" id="PTHR42953:SF1">
    <property type="entry name" value="METAL-BINDING PROTEIN HI_0362-RELATED"/>
    <property type="match status" value="1"/>
</dbReference>
<dbReference type="Proteomes" id="UP000250025">
    <property type="component" value="Chromosome"/>
</dbReference>
<dbReference type="KEGG" id="kus:B9G99_02060"/>